<comment type="caution">
    <text evidence="1">The sequence shown here is derived from an EMBL/GenBank/DDBJ whole genome shotgun (WGS) entry which is preliminary data.</text>
</comment>
<protein>
    <recommendedName>
        <fullName evidence="3">WxL domain-containing protein</fullName>
    </recommendedName>
</protein>
<name>A0A1X0VDF4_LEUPS</name>
<dbReference type="Proteomes" id="UP000192288">
    <property type="component" value="Unassembled WGS sequence"/>
</dbReference>
<proteinExistence type="predicted"/>
<evidence type="ECO:0000313" key="2">
    <source>
        <dbReference type="Proteomes" id="UP000192288"/>
    </source>
</evidence>
<dbReference type="EMBL" id="MPLS01000016">
    <property type="protein sequence ID" value="ORI97743.1"/>
    <property type="molecule type" value="Genomic_DNA"/>
</dbReference>
<gene>
    <name evidence="1" type="ORF">BMR96_05750</name>
</gene>
<dbReference type="AlphaFoldDB" id="A0A1X0VDF4"/>
<evidence type="ECO:0000313" key="1">
    <source>
        <dbReference type="EMBL" id="ORI97743.1"/>
    </source>
</evidence>
<evidence type="ECO:0008006" key="3">
    <source>
        <dbReference type="Google" id="ProtNLM"/>
    </source>
</evidence>
<sequence length="206" mass="22559">MLKKILKGCHVIVVISILISSCLMMNVSAKADTSHSSINFADGAIDISVPSLDFGEIDVTSLQNNDTTAQFFQTSLGHMKYYQGDAKLVATDKRFNSRDGFRITASTDGDWYQGEDKVADVTKLVLFMKDPGDDDLNILYGPGAVVMDVDSPILGENSERSFNYDEDSTDHVNFGIFVPNNADVSALKNKTLTTTITWTTSDIPQV</sequence>
<accession>A0A1X0VDF4</accession>
<dbReference type="RefSeq" id="WP_036066433.1">
    <property type="nucleotide sequence ID" value="NZ_MPLS01000016.1"/>
</dbReference>
<organism evidence="1 2">
    <name type="scientific">Leuconostoc pseudomesenteroides</name>
    <dbReference type="NCBI Taxonomy" id="33968"/>
    <lineage>
        <taxon>Bacteria</taxon>
        <taxon>Bacillati</taxon>
        <taxon>Bacillota</taxon>
        <taxon>Bacilli</taxon>
        <taxon>Lactobacillales</taxon>
        <taxon>Lactobacillaceae</taxon>
        <taxon>Leuconostoc</taxon>
    </lineage>
</organism>
<dbReference type="PROSITE" id="PS51257">
    <property type="entry name" value="PROKAR_LIPOPROTEIN"/>
    <property type="match status" value="1"/>
</dbReference>
<dbReference type="STRING" id="33968.BMS77_05975"/>
<reference evidence="1 2" key="1">
    <citation type="journal article" date="2017" name="Front. Microbiol.">
        <title>Genomic Characterization of Dairy Associated Leuconostoc Species and Diversity of Leuconostocs in Undefined Mixed Mesophilic Starter Cultures.</title>
        <authorList>
            <person name="Frantzen C.A."/>
            <person name="Kot W."/>
            <person name="Pedersen T.B."/>
            <person name="Ardo Y.M."/>
            <person name="Broadbent J.R."/>
            <person name="Neve H."/>
            <person name="Hansen L.H."/>
            <person name="Dal Bello F."/>
            <person name="Ostlie H.M."/>
            <person name="Kleppen H.P."/>
            <person name="Vogensen F.K."/>
            <person name="Holo H."/>
        </authorList>
    </citation>
    <scope>NUCLEOTIDE SEQUENCE [LARGE SCALE GENOMIC DNA]</scope>
    <source>
        <strain evidence="1 2">LMGCF08</strain>
    </source>
</reference>